<keyword evidence="8 14" id="KW-0862">Zinc</keyword>
<name>A0A9D1HV18_9BACT</name>
<dbReference type="GO" id="GO:0072527">
    <property type="term" value="P:pyrimidine-containing compound metabolic process"/>
    <property type="evidence" value="ECO:0007669"/>
    <property type="project" value="UniProtKB-ARBA"/>
</dbReference>
<dbReference type="GO" id="GO:0004126">
    <property type="term" value="F:cytidine deaminase activity"/>
    <property type="evidence" value="ECO:0007669"/>
    <property type="project" value="UniProtKB-UniRule"/>
</dbReference>
<dbReference type="GO" id="GO:0055086">
    <property type="term" value="P:nucleobase-containing small molecule metabolic process"/>
    <property type="evidence" value="ECO:0007669"/>
    <property type="project" value="UniProtKB-ARBA"/>
</dbReference>
<evidence type="ECO:0000256" key="15">
    <source>
        <dbReference type="RuleBase" id="RU364006"/>
    </source>
</evidence>
<evidence type="ECO:0000256" key="4">
    <source>
        <dbReference type="ARBA" id="ARBA00012783"/>
    </source>
</evidence>
<dbReference type="NCBIfam" id="TIGR01354">
    <property type="entry name" value="cyt_deam_tetra"/>
    <property type="match status" value="1"/>
</dbReference>
<feature type="binding site" evidence="14">
    <location>
        <position position="86"/>
    </location>
    <ligand>
        <name>Zn(2+)</name>
        <dbReference type="ChEBI" id="CHEBI:29105"/>
        <note>catalytic</note>
    </ligand>
</feature>
<comment type="caution">
    <text evidence="17">The sequence shown here is derived from an EMBL/GenBank/DDBJ whole genome shotgun (WGS) entry which is preliminary data.</text>
</comment>
<dbReference type="PROSITE" id="PS51747">
    <property type="entry name" value="CYT_DCMP_DEAMINASES_2"/>
    <property type="match status" value="1"/>
</dbReference>
<dbReference type="InterPro" id="IPR050202">
    <property type="entry name" value="Cyt/Deoxycyt_deaminase"/>
</dbReference>
<dbReference type="PROSITE" id="PS00903">
    <property type="entry name" value="CYT_DCMP_DEAMINASES_1"/>
    <property type="match status" value="1"/>
</dbReference>
<evidence type="ECO:0000256" key="1">
    <source>
        <dbReference type="ARBA" id="ARBA00001947"/>
    </source>
</evidence>
<evidence type="ECO:0000256" key="8">
    <source>
        <dbReference type="ARBA" id="ARBA00022833"/>
    </source>
</evidence>
<feature type="domain" description="CMP/dCMP-type deaminase" evidence="16">
    <location>
        <begin position="1"/>
        <end position="125"/>
    </location>
</feature>
<dbReference type="InterPro" id="IPR006262">
    <property type="entry name" value="Cyt_deam_tetra"/>
</dbReference>
<comment type="catalytic activity">
    <reaction evidence="11 15">
        <text>cytidine + H2O + H(+) = uridine + NH4(+)</text>
        <dbReference type="Rhea" id="RHEA:16069"/>
        <dbReference type="ChEBI" id="CHEBI:15377"/>
        <dbReference type="ChEBI" id="CHEBI:15378"/>
        <dbReference type="ChEBI" id="CHEBI:16704"/>
        <dbReference type="ChEBI" id="CHEBI:17562"/>
        <dbReference type="ChEBI" id="CHEBI:28938"/>
        <dbReference type="EC" id="3.5.4.5"/>
    </reaction>
</comment>
<evidence type="ECO:0000256" key="5">
    <source>
        <dbReference type="ARBA" id="ARBA00018266"/>
    </source>
</evidence>
<evidence type="ECO:0000256" key="10">
    <source>
        <dbReference type="ARBA" id="ARBA00049252"/>
    </source>
</evidence>
<sequence>MKEKLLKQLECSYSPYSHFRVAAIVVMKDGNEFIGSNVENASYGASICAERVAITSAITHGYHKHDFESLYVMCDNEKIGMPCFICRQVMTEFFEEDCKIVAMNPQGEEKYFTVKDLCPSPFNEDDLK</sequence>
<dbReference type="InterPro" id="IPR016192">
    <property type="entry name" value="APOBEC/CMP_deaminase_Zn-bd"/>
</dbReference>
<evidence type="ECO:0000256" key="14">
    <source>
        <dbReference type="PIRSR" id="PIRSR606262-3"/>
    </source>
</evidence>
<feature type="binding site" evidence="14">
    <location>
        <position position="48"/>
    </location>
    <ligand>
        <name>Zn(2+)</name>
        <dbReference type="ChEBI" id="CHEBI:29105"/>
        <note>catalytic</note>
    </ligand>
</feature>
<feature type="binding site" evidence="14">
    <location>
        <position position="83"/>
    </location>
    <ligand>
        <name>Zn(2+)</name>
        <dbReference type="ChEBI" id="CHEBI:29105"/>
        <note>catalytic</note>
    </ligand>
</feature>
<dbReference type="GO" id="GO:0005829">
    <property type="term" value="C:cytosol"/>
    <property type="evidence" value="ECO:0007669"/>
    <property type="project" value="TreeGrafter"/>
</dbReference>
<feature type="binding site" evidence="13">
    <location>
        <begin position="37"/>
        <end position="43"/>
    </location>
    <ligand>
        <name>substrate</name>
    </ligand>
</feature>
<dbReference type="GO" id="GO:0008270">
    <property type="term" value="F:zinc ion binding"/>
    <property type="evidence" value="ECO:0007669"/>
    <property type="project" value="UniProtKB-UniRule"/>
</dbReference>
<comment type="function">
    <text evidence="2 15">This enzyme scavenges exogenous and endogenous cytidine and 2'-deoxycytidine for UMP synthesis.</text>
</comment>
<accession>A0A9D1HV18</accession>
<keyword evidence="6 14" id="KW-0479">Metal-binding</keyword>
<dbReference type="AlphaFoldDB" id="A0A9D1HV18"/>
<dbReference type="NCBIfam" id="NF004064">
    <property type="entry name" value="PRK05578.1"/>
    <property type="match status" value="1"/>
</dbReference>
<proteinExistence type="inferred from homology"/>
<dbReference type="FunFam" id="3.40.140.10:FF:000008">
    <property type="entry name" value="Cytidine deaminase"/>
    <property type="match status" value="1"/>
</dbReference>
<dbReference type="PANTHER" id="PTHR11644">
    <property type="entry name" value="CYTIDINE DEAMINASE"/>
    <property type="match status" value="1"/>
</dbReference>
<feature type="active site" description="Proton donor" evidence="12">
    <location>
        <position position="50"/>
    </location>
</feature>
<dbReference type="InterPro" id="IPR016193">
    <property type="entry name" value="Cytidine_deaminase-like"/>
</dbReference>
<evidence type="ECO:0000256" key="11">
    <source>
        <dbReference type="ARBA" id="ARBA00049558"/>
    </source>
</evidence>
<dbReference type="CDD" id="cd01283">
    <property type="entry name" value="cytidine_deaminase"/>
    <property type="match status" value="1"/>
</dbReference>
<reference evidence="17" key="1">
    <citation type="submission" date="2020-10" db="EMBL/GenBank/DDBJ databases">
        <authorList>
            <person name="Gilroy R."/>
        </authorList>
    </citation>
    <scope>NUCLEOTIDE SEQUENCE</scope>
    <source>
        <strain evidence="17">CHK197-8231</strain>
    </source>
</reference>
<dbReference type="PANTHER" id="PTHR11644:SF2">
    <property type="entry name" value="CYTIDINE DEAMINASE"/>
    <property type="match status" value="1"/>
</dbReference>
<comment type="cofactor">
    <cofactor evidence="1 14 15">
        <name>Zn(2+)</name>
        <dbReference type="ChEBI" id="CHEBI:29105"/>
    </cofactor>
</comment>
<evidence type="ECO:0000256" key="6">
    <source>
        <dbReference type="ARBA" id="ARBA00022723"/>
    </source>
</evidence>
<evidence type="ECO:0000256" key="9">
    <source>
        <dbReference type="ARBA" id="ARBA00032005"/>
    </source>
</evidence>
<evidence type="ECO:0000256" key="12">
    <source>
        <dbReference type="PIRSR" id="PIRSR606262-1"/>
    </source>
</evidence>
<protein>
    <recommendedName>
        <fullName evidence="5 15">Cytidine deaminase</fullName>
        <ecNumber evidence="4 15">3.5.4.5</ecNumber>
    </recommendedName>
    <alternativeName>
        <fullName evidence="9 15">Cytidine aminohydrolase</fullName>
    </alternativeName>
</protein>
<dbReference type="EMBL" id="DVML01000033">
    <property type="protein sequence ID" value="HIU23059.1"/>
    <property type="molecule type" value="Genomic_DNA"/>
</dbReference>
<comment type="catalytic activity">
    <reaction evidence="10 15">
        <text>2'-deoxycytidine + H2O + H(+) = 2'-deoxyuridine + NH4(+)</text>
        <dbReference type="Rhea" id="RHEA:13433"/>
        <dbReference type="ChEBI" id="CHEBI:15377"/>
        <dbReference type="ChEBI" id="CHEBI:15378"/>
        <dbReference type="ChEBI" id="CHEBI:15698"/>
        <dbReference type="ChEBI" id="CHEBI:16450"/>
        <dbReference type="ChEBI" id="CHEBI:28938"/>
        <dbReference type="EC" id="3.5.4.5"/>
    </reaction>
</comment>
<dbReference type="SUPFAM" id="SSF53927">
    <property type="entry name" value="Cytidine deaminase-like"/>
    <property type="match status" value="1"/>
</dbReference>
<organism evidence="17 18">
    <name type="scientific">Candidatus Fimihabitans intestinipullorum</name>
    <dbReference type="NCBI Taxonomy" id="2840820"/>
    <lineage>
        <taxon>Bacteria</taxon>
        <taxon>Bacillati</taxon>
        <taxon>Mycoplasmatota</taxon>
        <taxon>Mycoplasmatota incertae sedis</taxon>
        <taxon>Candidatus Fimihabitans</taxon>
    </lineage>
</organism>
<evidence type="ECO:0000256" key="13">
    <source>
        <dbReference type="PIRSR" id="PIRSR606262-2"/>
    </source>
</evidence>
<keyword evidence="7 15" id="KW-0378">Hydrolase</keyword>
<evidence type="ECO:0000259" key="16">
    <source>
        <dbReference type="PROSITE" id="PS51747"/>
    </source>
</evidence>
<evidence type="ECO:0000313" key="18">
    <source>
        <dbReference type="Proteomes" id="UP000824087"/>
    </source>
</evidence>
<dbReference type="Proteomes" id="UP000824087">
    <property type="component" value="Unassembled WGS sequence"/>
</dbReference>
<dbReference type="Gene3D" id="3.40.140.10">
    <property type="entry name" value="Cytidine Deaminase, domain 2"/>
    <property type="match status" value="1"/>
</dbReference>
<evidence type="ECO:0000313" key="17">
    <source>
        <dbReference type="EMBL" id="HIU23059.1"/>
    </source>
</evidence>
<dbReference type="Pfam" id="PF00383">
    <property type="entry name" value="dCMP_cyt_deam_1"/>
    <property type="match status" value="1"/>
</dbReference>
<dbReference type="InterPro" id="IPR002125">
    <property type="entry name" value="CMP_dCMP_dom"/>
</dbReference>
<evidence type="ECO:0000256" key="7">
    <source>
        <dbReference type="ARBA" id="ARBA00022801"/>
    </source>
</evidence>
<dbReference type="GO" id="GO:0042802">
    <property type="term" value="F:identical protein binding"/>
    <property type="evidence" value="ECO:0007669"/>
    <property type="project" value="UniProtKB-ARBA"/>
</dbReference>
<dbReference type="EC" id="3.5.4.5" evidence="4 15"/>
<evidence type="ECO:0000256" key="2">
    <source>
        <dbReference type="ARBA" id="ARBA00003949"/>
    </source>
</evidence>
<evidence type="ECO:0000256" key="3">
    <source>
        <dbReference type="ARBA" id="ARBA00006576"/>
    </source>
</evidence>
<gene>
    <name evidence="17" type="primary">cdd</name>
    <name evidence="17" type="ORF">IAD49_05700</name>
</gene>
<reference evidence="17" key="2">
    <citation type="journal article" date="2021" name="PeerJ">
        <title>Extensive microbial diversity within the chicken gut microbiome revealed by metagenomics and culture.</title>
        <authorList>
            <person name="Gilroy R."/>
            <person name="Ravi A."/>
            <person name="Getino M."/>
            <person name="Pursley I."/>
            <person name="Horton D.L."/>
            <person name="Alikhan N.F."/>
            <person name="Baker D."/>
            <person name="Gharbi K."/>
            <person name="Hall N."/>
            <person name="Watson M."/>
            <person name="Adriaenssens E.M."/>
            <person name="Foster-Nyarko E."/>
            <person name="Jarju S."/>
            <person name="Secka A."/>
            <person name="Antonio M."/>
            <person name="Oren A."/>
            <person name="Chaudhuri R.R."/>
            <person name="La Ragione R."/>
            <person name="Hildebrand F."/>
            <person name="Pallen M.J."/>
        </authorList>
    </citation>
    <scope>NUCLEOTIDE SEQUENCE</scope>
    <source>
        <strain evidence="17">CHK197-8231</strain>
    </source>
</reference>
<comment type="similarity">
    <text evidence="3 15">Belongs to the cytidine and deoxycytidylate deaminase family.</text>
</comment>